<dbReference type="Proteomes" id="UP001501004">
    <property type="component" value="Unassembled WGS sequence"/>
</dbReference>
<dbReference type="Gene3D" id="3.40.1190.20">
    <property type="match status" value="1"/>
</dbReference>
<evidence type="ECO:0000256" key="2">
    <source>
        <dbReference type="ARBA" id="ARBA00022679"/>
    </source>
</evidence>
<dbReference type="PROSITE" id="PS00584">
    <property type="entry name" value="PFKB_KINASES_2"/>
    <property type="match status" value="1"/>
</dbReference>
<dbReference type="PRINTS" id="PR00990">
    <property type="entry name" value="RIBOKINASE"/>
</dbReference>
<dbReference type="InterPro" id="IPR002139">
    <property type="entry name" value="Ribo/fructo_kinase"/>
</dbReference>
<organism evidence="6 7">
    <name type="scientific">Leifsonella bigeumensis</name>
    <dbReference type="NCBI Taxonomy" id="433643"/>
    <lineage>
        <taxon>Bacteria</taxon>
        <taxon>Bacillati</taxon>
        <taxon>Actinomycetota</taxon>
        <taxon>Actinomycetes</taxon>
        <taxon>Micrococcales</taxon>
        <taxon>Microbacteriaceae</taxon>
        <taxon>Leifsonella</taxon>
    </lineage>
</organism>
<keyword evidence="3 4" id="KW-0418">Kinase</keyword>
<dbReference type="InterPro" id="IPR011611">
    <property type="entry name" value="PfkB_dom"/>
</dbReference>
<feature type="domain" description="Carbohydrate kinase PfkB" evidence="5">
    <location>
        <begin position="2"/>
        <end position="297"/>
    </location>
</feature>
<name>A0ABP7F886_9MICO</name>
<accession>A0ABP7F886</accession>
<keyword evidence="2 4" id="KW-0808">Transferase</keyword>
<dbReference type="PANTHER" id="PTHR10584">
    <property type="entry name" value="SUGAR KINASE"/>
    <property type="match status" value="1"/>
</dbReference>
<dbReference type="PANTHER" id="PTHR10584:SF166">
    <property type="entry name" value="RIBOKINASE"/>
    <property type="match status" value="1"/>
</dbReference>
<protein>
    <submittedName>
        <fullName evidence="6">PfkB family carbohydrate kinase</fullName>
    </submittedName>
</protein>
<dbReference type="EMBL" id="BAABAE010000002">
    <property type="protein sequence ID" value="GAA3733536.1"/>
    <property type="molecule type" value="Genomic_DNA"/>
</dbReference>
<comment type="caution">
    <text evidence="6">The sequence shown here is derived from an EMBL/GenBank/DDBJ whole genome shotgun (WGS) entry which is preliminary data.</text>
</comment>
<evidence type="ECO:0000313" key="6">
    <source>
        <dbReference type="EMBL" id="GAA3733536.1"/>
    </source>
</evidence>
<evidence type="ECO:0000256" key="4">
    <source>
        <dbReference type="RuleBase" id="RU003704"/>
    </source>
</evidence>
<dbReference type="InterPro" id="IPR029056">
    <property type="entry name" value="Ribokinase-like"/>
</dbReference>
<evidence type="ECO:0000256" key="3">
    <source>
        <dbReference type="ARBA" id="ARBA00022777"/>
    </source>
</evidence>
<sequence length="308" mass="31559">MLVVGDANVDLVLRGDIVPRFGQAEQLLEDAALAPGGSAGITANGLARLGVPTGLVAVVGDDDFGLFTRNALQANGVETAALATASGVPTGVSVILSTLEDRAILTRPGSVSLIGPTEVRTALHRFAPDHVHFSSYFLLPRLAAELPALLSQLRAAGITSSIDTNWDPATRWTGLGAVLPLVDLVLPNLEELRAICSTVVGRRESDEDAALALAELGPAVVVKAGAEGGWSVTASGIHHRPAPSADAVDTTGAGDSFNAGYLAAVAHGVVEEEARLHWAVVAGTLSTRSAGGTAAQPSLTELFENLFS</sequence>
<gene>
    <name evidence="6" type="ORF">GCM10022239_07200</name>
</gene>
<evidence type="ECO:0000256" key="1">
    <source>
        <dbReference type="ARBA" id="ARBA00010688"/>
    </source>
</evidence>
<evidence type="ECO:0000259" key="5">
    <source>
        <dbReference type="Pfam" id="PF00294"/>
    </source>
</evidence>
<evidence type="ECO:0000313" key="7">
    <source>
        <dbReference type="Proteomes" id="UP001501004"/>
    </source>
</evidence>
<comment type="similarity">
    <text evidence="1 4">Belongs to the carbohydrate kinase PfkB family.</text>
</comment>
<keyword evidence="7" id="KW-1185">Reference proteome</keyword>
<dbReference type="GO" id="GO:0016301">
    <property type="term" value="F:kinase activity"/>
    <property type="evidence" value="ECO:0007669"/>
    <property type="project" value="UniProtKB-KW"/>
</dbReference>
<reference evidence="7" key="1">
    <citation type="journal article" date="2019" name="Int. J. Syst. Evol. Microbiol.">
        <title>The Global Catalogue of Microorganisms (GCM) 10K type strain sequencing project: providing services to taxonomists for standard genome sequencing and annotation.</title>
        <authorList>
            <consortium name="The Broad Institute Genomics Platform"/>
            <consortium name="The Broad Institute Genome Sequencing Center for Infectious Disease"/>
            <person name="Wu L."/>
            <person name="Ma J."/>
        </authorList>
    </citation>
    <scope>NUCLEOTIDE SEQUENCE [LARGE SCALE GENOMIC DNA]</scope>
    <source>
        <strain evidence="7">JCM 16949</strain>
    </source>
</reference>
<dbReference type="InterPro" id="IPR002173">
    <property type="entry name" value="Carboh/pur_kinase_PfkB_CS"/>
</dbReference>
<dbReference type="SUPFAM" id="SSF53613">
    <property type="entry name" value="Ribokinase-like"/>
    <property type="match status" value="1"/>
</dbReference>
<proteinExistence type="inferred from homology"/>
<dbReference type="Pfam" id="PF00294">
    <property type="entry name" value="PfkB"/>
    <property type="match status" value="1"/>
</dbReference>